<dbReference type="PANTHER" id="PTHR44145:SF3">
    <property type="entry name" value="DNAJ HOMOLOG SUBFAMILY A MEMBER 3, MITOCHONDRIAL"/>
    <property type="match status" value="1"/>
</dbReference>
<name>A0A506U5I4_9HYPH</name>
<comment type="caution">
    <text evidence="4">The sequence shown here is derived from an EMBL/GenBank/DDBJ whole genome shotgun (WGS) entry which is preliminary data.</text>
</comment>
<dbReference type="AlphaFoldDB" id="A0A506U5I4"/>
<proteinExistence type="predicted"/>
<dbReference type="Pfam" id="PF01556">
    <property type="entry name" value="DnaJ_C"/>
    <property type="match status" value="1"/>
</dbReference>
<accession>A0A506U5I4</accession>
<dbReference type="CDD" id="cd06257">
    <property type="entry name" value="DnaJ"/>
    <property type="match status" value="1"/>
</dbReference>
<evidence type="ECO:0000259" key="3">
    <source>
        <dbReference type="PROSITE" id="PS50076"/>
    </source>
</evidence>
<dbReference type="InterPro" id="IPR008971">
    <property type="entry name" value="HSP40/DnaJ_pept-bd"/>
</dbReference>
<dbReference type="SUPFAM" id="SSF49493">
    <property type="entry name" value="HSP40/DnaJ peptide-binding domain"/>
    <property type="match status" value="1"/>
</dbReference>
<keyword evidence="1" id="KW-0143">Chaperone</keyword>
<feature type="region of interest" description="Disordered" evidence="2">
    <location>
        <begin position="63"/>
        <end position="92"/>
    </location>
</feature>
<dbReference type="EMBL" id="VHLH01000014">
    <property type="protein sequence ID" value="TPW28718.1"/>
    <property type="molecule type" value="Genomic_DNA"/>
</dbReference>
<sequence length="328" mass="35326">MRDPYAVLGLPGSADRYAIKAAYRALAKRWHPDRHAGAERAHRRFQEIGEAYQALLKYRSDDERMPGAREAATRAGVPAGRDTGQTDEPDSAERMMERIFGVGPDTRTKLAETPELAPEIVPELPDHDDRQTAQRPDRQGSVTVSRALATLFRRRERTSGAAGHAPAAETGRGFDLAVPVTLALTGGPVTARLPNGATRRLDLPGDLREGQRIPVSTAGSAGPYDAVVRLCAHDGFWSSGTTLHTVLAIDLATALLGATHRIDLPDGALAIVVPAWSGSDRTLRLSGRGLRDAQGARGDLVVHLRVVVDARRDAAIADFVRVQRGRDA</sequence>
<dbReference type="GO" id="GO:0006457">
    <property type="term" value="P:protein folding"/>
    <property type="evidence" value="ECO:0007669"/>
    <property type="project" value="InterPro"/>
</dbReference>
<dbReference type="PANTHER" id="PTHR44145">
    <property type="entry name" value="DNAJ HOMOLOG SUBFAMILY A MEMBER 3, MITOCHONDRIAL"/>
    <property type="match status" value="1"/>
</dbReference>
<feature type="region of interest" description="Disordered" evidence="2">
    <location>
        <begin position="117"/>
        <end position="144"/>
    </location>
</feature>
<dbReference type="InterPro" id="IPR001623">
    <property type="entry name" value="DnaJ_domain"/>
</dbReference>
<gene>
    <name evidence="4" type="ORF">FJU11_09105</name>
</gene>
<dbReference type="SUPFAM" id="SSF46565">
    <property type="entry name" value="Chaperone J-domain"/>
    <property type="match status" value="1"/>
</dbReference>
<evidence type="ECO:0000313" key="5">
    <source>
        <dbReference type="Proteomes" id="UP000320314"/>
    </source>
</evidence>
<evidence type="ECO:0000256" key="2">
    <source>
        <dbReference type="SAM" id="MobiDB-lite"/>
    </source>
</evidence>
<evidence type="ECO:0000313" key="4">
    <source>
        <dbReference type="EMBL" id="TPW28718.1"/>
    </source>
</evidence>
<keyword evidence="5" id="KW-1185">Reference proteome</keyword>
<dbReference type="RefSeq" id="WP_141166731.1">
    <property type="nucleotide sequence ID" value="NZ_VHLH01000014.1"/>
</dbReference>
<feature type="compositionally biased region" description="Basic and acidic residues" evidence="2">
    <location>
        <begin position="124"/>
        <end position="138"/>
    </location>
</feature>
<evidence type="ECO:0000256" key="1">
    <source>
        <dbReference type="ARBA" id="ARBA00023186"/>
    </source>
</evidence>
<dbReference type="PROSITE" id="PS50076">
    <property type="entry name" value="DNAJ_2"/>
    <property type="match status" value="1"/>
</dbReference>
<dbReference type="Gene3D" id="1.10.287.110">
    <property type="entry name" value="DnaJ domain"/>
    <property type="match status" value="1"/>
</dbReference>
<dbReference type="GO" id="GO:0051082">
    <property type="term" value="F:unfolded protein binding"/>
    <property type="evidence" value="ECO:0007669"/>
    <property type="project" value="InterPro"/>
</dbReference>
<dbReference type="OrthoDB" id="9779889at2"/>
<dbReference type="PRINTS" id="PR00625">
    <property type="entry name" value="JDOMAIN"/>
</dbReference>
<dbReference type="Pfam" id="PF00226">
    <property type="entry name" value="DnaJ"/>
    <property type="match status" value="1"/>
</dbReference>
<dbReference type="SMART" id="SM00271">
    <property type="entry name" value="DnaJ"/>
    <property type="match status" value="1"/>
</dbReference>
<organism evidence="4 5">
    <name type="scientific">Pararhizobium mangrovi</name>
    <dbReference type="NCBI Taxonomy" id="2590452"/>
    <lineage>
        <taxon>Bacteria</taxon>
        <taxon>Pseudomonadati</taxon>
        <taxon>Pseudomonadota</taxon>
        <taxon>Alphaproteobacteria</taxon>
        <taxon>Hyphomicrobiales</taxon>
        <taxon>Rhizobiaceae</taxon>
        <taxon>Rhizobium/Agrobacterium group</taxon>
        <taxon>Pararhizobium</taxon>
    </lineage>
</organism>
<dbReference type="InterPro" id="IPR051938">
    <property type="entry name" value="Apopto_cytoskel_mod"/>
</dbReference>
<dbReference type="Gene3D" id="2.60.260.20">
    <property type="entry name" value="Urease metallochaperone UreE, N-terminal domain"/>
    <property type="match status" value="1"/>
</dbReference>
<feature type="domain" description="J" evidence="3">
    <location>
        <begin position="3"/>
        <end position="76"/>
    </location>
</feature>
<dbReference type="InterPro" id="IPR002939">
    <property type="entry name" value="DnaJ_C"/>
</dbReference>
<dbReference type="InterPro" id="IPR036869">
    <property type="entry name" value="J_dom_sf"/>
</dbReference>
<reference evidence="4 5" key="1">
    <citation type="submission" date="2019-06" db="EMBL/GenBank/DDBJ databases">
        <authorList>
            <person name="Li M."/>
        </authorList>
    </citation>
    <scope>NUCLEOTIDE SEQUENCE [LARGE SCALE GENOMIC DNA]</scope>
    <source>
        <strain evidence="4 5">BGMRC6574</strain>
    </source>
</reference>
<dbReference type="Proteomes" id="UP000320314">
    <property type="component" value="Unassembled WGS sequence"/>
</dbReference>
<protein>
    <submittedName>
        <fullName evidence="4">J domain-containing protein</fullName>
    </submittedName>
</protein>